<keyword evidence="2" id="KW-1185">Reference proteome</keyword>
<reference evidence="1 2" key="1">
    <citation type="submission" date="2020-04" db="EMBL/GenBank/DDBJ databases">
        <title>Knoellia sp. isolate from air conditioner.</title>
        <authorList>
            <person name="Chea S."/>
            <person name="Kim D.-U."/>
        </authorList>
    </citation>
    <scope>NUCLEOTIDE SEQUENCE [LARGE SCALE GENOMIC DNA]</scope>
    <source>
        <strain evidence="1 2">DB2414S</strain>
    </source>
</reference>
<dbReference type="RefSeq" id="WP_171242290.1">
    <property type="nucleotide sequence ID" value="NZ_JABEPQ010000001.1"/>
</dbReference>
<sequence length="123" mass="13917">MPQRRVDVADDTFVGAAPERIRASLTDERWLDGVWPHLQRTVVRDRGVKGVRWTVTGQVEGDMEVWIEPFWDGAIVHHYLRGTATAGAPRDVTTRHTLRWKRAVHALKDALERTEEPAAGRAG</sequence>
<dbReference type="AlphaFoldDB" id="A0A849H634"/>
<gene>
    <name evidence="1" type="ORF">HJG52_04415</name>
</gene>
<evidence type="ECO:0000313" key="2">
    <source>
        <dbReference type="Proteomes" id="UP000588586"/>
    </source>
</evidence>
<organism evidence="1 2">
    <name type="scientific">Knoellia koreensis</name>
    <dbReference type="NCBI Taxonomy" id="2730921"/>
    <lineage>
        <taxon>Bacteria</taxon>
        <taxon>Bacillati</taxon>
        <taxon>Actinomycetota</taxon>
        <taxon>Actinomycetes</taxon>
        <taxon>Micrococcales</taxon>
        <taxon>Intrasporangiaceae</taxon>
        <taxon>Knoellia</taxon>
    </lineage>
</organism>
<accession>A0A849H634</accession>
<protein>
    <submittedName>
        <fullName evidence="1">Polyketide cyclase / dehydrase and lipid transport</fullName>
    </submittedName>
</protein>
<comment type="caution">
    <text evidence="1">The sequence shown here is derived from an EMBL/GenBank/DDBJ whole genome shotgun (WGS) entry which is preliminary data.</text>
</comment>
<evidence type="ECO:0000313" key="1">
    <source>
        <dbReference type="EMBL" id="NNM45246.1"/>
    </source>
</evidence>
<proteinExistence type="predicted"/>
<dbReference type="Proteomes" id="UP000588586">
    <property type="component" value="Unassembled WGS sequence"/>
</dbReference>
<dbReference type="EMBL" id="JABEPQ010000001">
    <property type="protein sequence ID" value="NNM45246.1"/>
    <property type="molecule type" value="Genomic_DNA"/>
</dbReference>
<name>A0A849H634_9MICO</name>